<dbReference type="GO" id="GO:0006629">
    <property type="term" value="P:lipid metabolic process"/>
    <property type="evidence" value="ECO:0007669"/>
    <property type="project" value="InterPro"/>
</dbReference>
<keyword evidence="2" id="KW-1133">Transmembrane helix</keyword>
<organism evidence="4 5">
    <name type="scientific">Arthrobacter crusticola</name>
    <dbReference type="NCBI Taxonomy" id="2547960"/>
    <lineage>
        <taxon>Bacteria</taxon>
        <taxon>Bacillati</taxon>
        <taxon>Actinomycetota</taxon>
        <taxon>Actinomycetes</taxon>
        <taxon>Micrococcales</taxon>
        <taxon>Micrococcaceae</taxon>
        <taxon>Arthrobacter</taxon>
    </lineage>
</organism>
<dbReference type="InterPro" id="IPR018476">
    <property type="entry name" value="GlyceroP-diester-Pdiesterase_M"/>
</dbReference>
<reference evidence="4 5" key="1">
    <citation type="submission" date="2019-03" db="EMBL/GenBank/DDBJ databases">
        <title>Arthrobacter sp. nov., an bacterium isolated from biocrust in Mu Us Desert.</title>
        <authorList>
            <person name="Lixiong L."/>
        </authorList>
    </citation>
    <scope>NUCLEOTIDE SEQUENCE [LARGE SCALE GENOMIC DNA]</scope>
    <source>
        <strain evidence="4 5">SLN-3</strain>
    </source>
</reference>
<evidence type="ECO:0000313" key="4">
    <source>
        <dbReference type="EMBL" id="TDK24581.1"/>
    </source>
</evidence>
<feature type="domain" description="GP-PDE" evidence="3">
    <location>
        <begin position="398"/>
        <end position="626"/>
    </location>
</feature>
<dbReference type="Gene3D" id="3.20.20.190">
    <property type="entry name" value="Phosphatidylinositol (PI) phosphodiesterase"/>
    <property type="match status" value="1"/>
</dbReference>
<dbReference type="InterPro" id="IPR030395">
    <property type="entry name" value="GP_PDE_dom"/>
</dbReference>
<feature type="region of interest" description="Disordered" evidence="1">
    <location>
        <begin position="341"/>
        <end position="361"/>
    </location>
</feature>
<dbReference type="InterPro" id="IPR017946">
    <property type="entry name" value="PLC-like_Pdiesterase_TIM-brl"/>
</dbReference>
<dbReference type="PANTHER" id="PTHR46211">
    <property type="entry name" value="GLYCEROPHOSPHORYL DIESTER PHOSPHODIESTERASE"/>
    <property type="match status" value="1"/>
</dbReference>
<feature type="transmembrane region" description="Helical" evidence="2">
    <location>
        <begin position="308"/>
        <end position="328"/>
    </location>
</feature>
<dbReference type="PROSITE" id="PS51704">
    <property type="entry name" value="GP_PDE"/>
    <property type="match status" value="1"/>
</dbReference>
<evidence type="ECO:0000256" key="1">
    <source>
        <dbReference type="SAM" id="MobiDB-lite"/>
    </source>
</evidence>
<comment type="caution">
    <text evidence="4">The sequence shown here is derived from an EMBL/GenBank/DDBJ whole genome shotgun (WGS) entry which is preliminary data.</text>
</comment>
<protein>
    <recommendedName>
        <fullName evidence="3">GP-PDE domain-containing protein</fullName>
    </recommendedName>
</protein>
<dbReference type="PANTHER" id="PTHR46211:SF8">
    <property type="entry name" value="PHOSPHODIESTERASE"/>
    <property type="match status" value="1"/>
</dbReference>
<dbReference type="Pfam" id="PF10110">
    <property type="entry name" value="GPDPase_memb"/>
    <property type="match status" value="1"/>
</dbReference>
<dbReference type="AlphaFoldDB" id="A0A4R5TU88"/>
<evidence type="ECO:0000256" key="2">
    <source>
        <dbReference type="SAM" id="Phobius"/>
    </source>
</evidence>
<dbReference type="Pfam" id="PF03009">
    <property type="entry name" value="GDPD"/>
    <property type="match status" value="1"/>
</dbReference>
<dbReference type="Proteomes" id="UP000295411">
    <property type="component" value="Unassembled WGS sequence"/>
</dbReference>
<proteinExistence type="predicted"/>
<keyword evidence="2" id="KW-0812">Transmembrane</keyword>
<feature type="transmembrane region" description="Helical" evidence="2">
    <location>
        <begin position="172"/>
        <end position="201"/>
    </location>
</feature>
<dbReference type="GO" id="GO:0008081">
    <property type="term" value="F:phosphoric diester hydrolase activity"/>
    <property type="evidence" value="ECO:0007669"/>
    <property type="project" value="InterPro"/>
</dbReference>
<feature type="transmembrane region" description="Helical" evidence="2">
    <location>
        <begin position="259"/>
        <end position="288"/>
    </location>
</feature>
<sequence length="649" mass="68630">MLSWRPSARAPELRRPEGILEMYMAKRIGRSNGAPETRVPSASFPLRTSLRKALAEALRGFLPLQLASLVLNGATILLALPALSALFRLVLAASGLPRISDQNLGMVLAHPVALLLMILLVVAALAVVSLQLVTLIVLVHRQQCALPLQLRPVVEDVTRAIRAVVHYQSPLLIVYVLLVMPLGGFGLFSTVTRGIAVPLFISGEMLKAPVSAALYGTLLAVLLYVNLRLIFTFPLLVIEGISPGRAVAGSLAATRRQSWRIAAAIGIVAAGAGALSTLLTEAVVFAAALADRFAPPLAPAVAAGGYGIANVGSAVVLSFALVVILHALTAAYNNRRAGLPDGAPAPAPAAPEPHPRGRSGRRQAALVALGLTVMGATAVQSASILPAAGSVPADSGSTKIIAHRGFVGGGVENTIGALEAAARVQPDFVEIDAQETRDGRFILSHDVNLWIVSGLNVNTYELTLAEAEAIDVRVGGYSDSMVSLIDYVLRAEELGVKLLIELKLHGHESPQVVDRLLAELDSIGATGHHIYHSLSSEVVQELEEKRPGLRVGYTVAANVGTLEGEPGDFLVVEQSFFTEELAALARGRGKELWVWTVNDPDAIRTFLRVPVDGIITDRPDVVQGERKSIDDERGSAPGLRDALDELSLL</sequence>
<feature type="compositionally biased region" description="Pro residues" evidence="1">
    <location>
        <begin position="343"/>
        <end position="352"/>
    </location>
</feature>
<feature type="transmembrane region" description="Helical" evidence="2">
    <location>
        <begin position="69"/>
        <end position="92"/>
    </location>
</feature>
<evidence type="ECO:0000313" key="5">
    <source>
        <dbReference type="Proteomes" id="UP000295411"/>
    </source>
</evidence>
<evidence type="ECO:0000259" key="3">
    <source>
        <dbReference type="PROSITE" id="PS51704"/>
    </source>
</evidence>
<feature type="transmembrane region" description="Helical" evidence="2">
    <location>
        <begin position="213"/>
        <end position="238"/>
    </location>
</feature>
<feature type="transmembrane region" description="Helical" evidence="2">
    <location>
        <begin position="364"/>
        <end position="385"/>
    </location>
</feature>
<gene>
    <name evidence="4" type="ORF">E2F48_12160</name>
</gene>
<dbReference type="OrthoDB" id="9758957at2"/>
<keyword evidence="5" id="KW-1185">Reference proteome</keyword>
<keyword evidence="2" id="KW-0472">Membrane</keyword>
<feature type="transmembrane region" description="Helical" evidence="2">
    <location>
        <begin position="112"/>
        <end position="139"/>
    </location>
</feature>
<accession>A0A4R5TU88</accession>
<dbReference type="CDD" id="cd08579">
    <property type="entry name" value="GDPD_memb_like"/>
    <property type="match status" value="1"/>
</dbReference>
<dbReference type="EMBL" id="SMTK01000004">
    <property type="protein sequence ID" value="TDK24581.1"/>
    <property type="molecule type" value="Genomic_DNA"/>
</dbReference>
<name>A0A4R5TU88_9MICC</name>
<dbReference type="SUPFAM" id="SSF51695">
    <property type="entry name" value="PLC-like phosphodiesterases"/>
    <property type="match status" value="1"/>
</dbReference>